<evidence type="ECO:0000313" key="2">
    <source>
        <dbReference type="Proteomes" id="UP000199206"/>
    </source>
</evidence>
<gene>
    <name evidence="1" type="ORF">SAMN05192583_2495</name>
</gene>
<dbReference type="AlphaFoldDB" id="A0A1H8FMU7"/>
<sequence length="57" mass="6159">MVTPTPPATKRPKPQVVALPRESDALGASLRGAFAMPDMSDDLRTLLSRLDTATTRH</sequence>
<name>A0A1H8FMU7_9SPHN</name>
<keyword evidence="2" id="KW-1185">Reference proteome</keyword>
<organism evidence="1 2">
    <name type="scientific">Sphingomonas gellani</name>
    <dbReference type="NCBI Taxonomy" id="1166340"/>
    <lineage>
        <taxon>Bacteria</taxon>
        <taxon>Pseudomonadati</taxon>
        <taxon>Pseudomonadota</taxon>
        <taxon>Alphaproteobacteria</taxon>
        <taxon>Sphingomonadales</taxon>
        <taxon>Sphingomonadaceae</taxon>
        <taxon>Sphingomonas</taxon>
    </lineage>
</organism>
<dbReference type="Proteomes" id="UP000199206">
    <property type="component" value="Unassembled WGS sequence"/>
</dbReference>
<accession>A0A1H8FMU7</accession>
<protein>
    <submittedName>
        <fullName evidence="1">Uncharacterized protein</fullName>
    </submittedName>
</protein>
<dbReference type="EMBL" id="FOCF01000006">
    <property type="protein sequence ID" value="SEN32814.1"/>
    <property type="molecule type" value="Genomic_DNA"/>
</dbReference>
<reference evidence="2" key="1">
    <citation type="submission" date="2016-10" db="EMBL/GenBank/DDBJ databases">
        <authorList>
            <person name="Varghese N."/>
            <person name="Submissions S."/>
        </authorList>
    </citation>
    <scope>NUCLEOTIDE SEQUENCE [LARGE SCALE GENOMIC DNA]</scope>
    <source>
        <strain evidence="2">S6-262</strain>
    </source>
</reference>
<dbReference type="STRING" id="1166340.SAMN05192583_2495"/>
<proteinExistence type="predicted"/>
<evidence type="ECO:0000313" key="1">
    <source>
        <dbReference type="EMBL" id="SEN32814.1"/>
    </source>
</evidence>